<keyword evidence="3" id="KW-1185">Reference proteome</keyword>
<protein>
    <submittedName>
        <fullName evidence="2">Uncharacterized protein</fullName>
    </submittedName>
</protein>
<proteinExistence type="predicted"/>
<sequence>MPCPDSRPLSPLLAVSGDSNKGQPSTAEQREKDGLVSAEASFVLMASSSSGFFVLLQSRSATSSVLSVS</sequence>
<feature type="compositionally biased region" description="Polar residues" evidence="1">
    <location>
        <begin position="17"/>
        <end position="27"/>
    </location>
</feature>
<evidence type="ECO:0000313" key="2">
    <source>
        <dbReference type="EMBL" id="PTQ46045.1"/>
    </source>
</evidence>
<evidence type="ECO:0000313" key="3">
    <source>
        <dbReference type="Proteomes" id="UP000244005"/>
    </source>
</evidence>
<name>A0A2R6XIV0_MARPO</name>
<evidence type="ECO:0000256" key="1">
    <source>
        <dbReference type="SAM" id="MobiDB-lite"/>
    </source>
</evidence>
<gene>
    <name evidence="2" type="ORF">MARPO_0012s0014</name>
</gene>
<reference evidence="3" key="1">
    <citation type="journal article" date="2017" name="Cell">
        <title>Insights into land plant evolution garnered from the Marchantia polymorpha genome.</title>
        <authorList>
            <person name="Bowman J.L."/>
            <person name="Kohchi T."/>
            <person name="Yamato K.T."/>
            <person name="Jenkins J."/>
            <person name="Shu S."/>
            <person name="Ishizaki K."/>
            <person name="Yamaoka S."/>
            <person name="Nishihama R."/>
            <person name="Nakamura Y."/>
            <person name="Berger F."/>
            <person name="Adam C."/>
            <person name="Aki S.S."/>
            <person name="Althoff F."/>
            <person name="Araki T."/>
            <person name="Arteaga-Vazquez M.A."/>
            <person name="Balasubrmanian S."/>
            <person name="Barry K."/>
            <person name="Bauer D."/>
            <person name="Boehm C.R."/>
            <person name="Briginshaw L."/>
            <person name="Caballero-Perez J."/>
            <person name="Catarino B."/>
            <person name="Chen F."/>
            <person name="Chiyoda S."/>
            <person name="Chovatia M."/>
            <person name="Davies K.M."/>
            <person name="Delmans M."/>
            <person name="Demura T."/>
            <person name="Dierschke T."/>
            <person name="Dolan L."/>
            <person name="Dorantes-Acosta A.E."/>
            <person name="Eklund D.M."/>
            <person name="Florent S.N."/>
            <person name="Flores-Sandoval E."/>
            <person name="Fujiyama A."/>
            <person name="Fukuzawa H."/>
            <person name="Galik B."/>
            <person name="Grimanelli D."/>
            <person name="Grimwood J."/>
            <person name="Grossniklaus U."/>
            <person name="Hamada T."/>
            <person name="Haseloff J."/>
            <person name="Hetherington A.J."/>
            <person name="Higo A."/>
            <person name="Hirakawa Y."/>
            <person name="Hundley H.N."/>
            <person name="Ikeda Y."/>
            <person name="Inoue K."/>
            <person name="Inoue S.I."/>
            <person name="Ishida S."/>
            <person name="Jia Q."/>
            <person name="Kakita M."/>
            <person name="Kanazawa T."/>
            <person name="Kawai Y."/>
            <person name="Kawashima T."/>
            <person name="Kennedy M."/>
            <person name="Kinose K."/>
            <person name="Kinoshita T."/>
            <person name="Kohara Y."/>
            <person name="Koide E."/>
            <person name="Komatsu K."/>
            <person name="Kopischke S."/>
            <person name="Kubo M."/>
            <person name="Kyozuka J."/>
            <person name="Lagercrantz U."/>
            <person name="Lin S.S."/>
            <person name="Lindquist E."/>
            <person name="Lipzen A.M."/>
            <person name="Lu C.W."/>
            <person name="De Luna E."/>
            <person name="Martienssen R.A."/>
            <person name="Minamino N."/>
            <person name="Mizutani M."/>
            <person name="Mizutani M."/>
            <person name="Mochizuki N."/>
            <person name="Monte I."/>
            <person name="Mosher R."/>
            <person name="Nagasaki H."/>
            <person name="Nakagami H."/>
            <person name="Naramoto S."/>
            <person name="Nishitani K."/>
            <person name="Ohtani M."/>
            <person name="Okamoto T."/>
            <person name="Okumura M."/>
            <person name="Phillips J."/>
            <person name="Pollak B."/>
            <person name="Reinders A."/>
            <person name="Rovekamp M."/>
            <person name="Sano R."/>
            <person name="Sawa S."/>
            <person name="Schmid M.W."/>
            <person name="Shirakawa M."/>
            <person name="Solano R."/>
            <person name="Spunde A."/>
            <person name="Suetsugu N."/>
            <person name="Sugano S."/>
            <person name="Sugiyama A."/>
            <person name="Sun R."/>
            <person name="Suzuki Y."/>
            <person name="Takenaka M."/>
            <person name="Takezawa D."/>
            <person name="Tomogane H."/>
            <person name="Tsuzuki M."/>
            <person name="Ueda T."/>
            <person name="Umeda M."/>
            <person name="Ward J.M."/>
            <person name="Watanabe Y."/>
            <person name="Yazaki K."/>
            <person name="Yokoyama R."/>
            <person name="Yoshitake Y."/>
            <person name="Yotsui I."/>
            <person name="Zachgo S."/>
            <person name="Schmutz J."/>
        </authorList>
    </citation>
    <scope>NUCLEOTIDE SEQUENCE [LARGE SCALE GENOMIC DNA]</scope>
    <source>
        <strain evidence="3">Tak-1</strain>
    </source>
</reference>
<feature type="region of interest" description="Disordered" evidence="1">
    <location>
        <begin position="1"/>
        <end position="33"/>
    </location>
</feature>
<dbReference type="AlphaFoldDB" id="A0A2R6XIV0"/>
<organism evidence="2 3">
    <name type="scientific">Marchantia polymorpha</name>
    <name type="common">Common liverwort</name>
    <name type="synonym">Marchantia aquatica</name>
    <dbReference type="NCBI Taxonomy" id="3197"/>
    <lineage>
        <taxon>Eukaryota</taxon>
        <taxon>Viridiplantae</taxon>
        <taxon>Streptophyta</taxon>
        <taxon>Embryophyta</taxon>
        <taxon>Marchantiophyta</taxon>
        <taxon>Marchantiopsida</taxon>
        <taxon>Marchantiidae</taxon>
        <taxon>Marchantiales</taxon>
        <taxon>Marchantiaceae</taxon>
        <taxon>Marchantia</taxon>
    </lineage>
</organism>
<dbReference type="Proteomes" id="UP000244005">
    <property type="component" value="Unassembled WGS sequence"/>
</dbReference>
<dbReference type="EMBL" id="KZ772684">
    <property type="protein sequence ID" value="PTQ46045.1"/>
    <property type="molecule type" value="Genomic_DNA"/>
</dbReference>
<accession>A0A2R6XIV0</accession>
<dbReference type="Gramene" id="Mp8g02170.1">
    <property type="protein sequence ID" value="Mp8g02170.1.cds"/>
    <property type="gene ID" value="Mp8g02170"/>
</dbReference>